<sequence>MTGSDTGSTAKAEKHGRSGMIRGVILLMSAVVCLLIVAFAVMRSLGNAEQPQASFACATKLYSTYDPKNLEQCMAVCVACSAGVKTTCSTSCKLRGAR</sequence>
<keyword evidence="1" id="KW-0472">Membrane</keyword>
<evidence type="ECO:0000313" key="3">
    <source>
        <dbReference type="Proteomes" id="UP000521227"/>
    </source>
</evidence>
<dbReference type="AlphaFoldDB" id="A0A840MQ04"/>
<keyword evidence="1" id="KW-1133">Transmembrane helix</keyword>
<reference evidence="2 3" key="1">
    <citation type="submission" date="2020-08" db="EMBL/GenBank/DDBJ databases">
        <title>Genomic Encyclopedia of Type Strains, Phase IV (KMG-IV): sequencing the most valuable type-strain genomes for metagenomic binning, comparative biology and taxonomic classification.</title>
        <authorList>
            <person name="Goeker M."/>
        </authorList>
    </citation>
    <scope>NUCLEOTIDE SEQUENCE [LARGE SCALE GENOMIC DNA]</scope>
    <source>
        <strain evidence="2 3">DSM 17498</strain>
    </source>
</reference>
<evidence type="ECO:0000313" key="2">
    <source>
        <dbReference type="EMBL" id="MBB5050063.1"/>
    </source>
</evidence>
<feature type="transmembrane region" description="Helical" evidence="1">
    <location>
        <begin position="20"/>
        <end position="42"/>
    </location>
</feature>
<dbReference type="Proteomes" id="UP000521227">
    <property type="component" value="Unassembled WGS sequence"/>
</dbReference>
<evidence type="ECO:0000256" key="1">
    <source>
        <dbReference type="SAM" id="Phobius"/>
    </source>
</evidence>
<organism evidence="2 3">
    <name type="scientific">Afipia massiliensis</name>
    <dbReference type="NCBI Taxonomy" id="211460"/>
    <lineage>
        <taxon>Bacteria</taxon>
        <taxon>Pseudomonadati</taxon>
        <taxon>Pseudomonadota</taxon>
        <taxon>Alphaproteobacteria</taxon>
        <taxon>Hyphomicrobiales</taxon>
        <taxon>Nitrobacteraceae</taxon>
        <taxon>Afipia</taxon>
    </lineage>
</organism>
<protein>
    <submittedName>
        <fullName evidence="2">Uncharacterized protein</fullName>
    </submittedName>
</protein>
<name>A0A840MQ04_9BRAD</name>
<comment type="caution">
    <text evidence="2">The sequence shown here is derived from an EMBL/GenBank/DDBJ whole genome shotgun (WGS) entry which is preliminary data.</text>
</comment>
<dbReference type="EMBL" id="JACHIJ010000001">
    <property type="protein sequence ID" value="MBB5050063.1"/>
    <property type="molecule type" value="Genomic_DNA"/>
</dbReference>
<accession>A0A840MQ04</accession>
<proteinExistence type="predicted"/>
<keyword evidence="1" id="KW-0812">Transmembrane</keyword>
<gene>
    <name evidence="2" type="ORF">HNQ36_000011</name>
</gene>
<dbReference type="RefSeq" id="WP_184081954.1">
    <property type="nucleotide sequence ID" value="NZ_JACHIJ010000001.1"/>
</dbReference>